<proteinExistence type="inferred from homology"/>
<dbReference type="Gene3D" id="1.10.246.90">
    <property type="entry name" value="Nop domain"/>
    <property type="match status" value="1"/>
</dbReference>
<dbReference type="EMBL" id="ALBS01000009">
    <property type="protein sequence ID" value="EJT53058.1"/>
    <property type="molecule type" value="Genomic_DNA"/>
</dbReference>
<comment type="subcellular location">
    <subcellularLocation>
        <location evidence="1">Nucleus</location>
    </subcellularLocation>
</comment>
<dbReference type="GO" id="GO:0071011">
    <property type="term" value="C:precatalytic spliceosome"/>
    <property type="evidence" value="ECO:0007669"/>
    <property type="project" value="TreeGrafter"/>
</dbReference>
<evidence type="ECO:0000256" key="9">
    <source>
        <dbReference type="SAM" id="MobiDB-lite"/>
    </source>
</evidence>
<dbReference type="HOGENOM" id="CLU_026337_2_0_1"/>
<dbReference type="GO" id="GO:0000244">
    <property type="term" value="P:spliceosomal tri-snRNP complex assembly"/>
    <property type="evidence" value="ECO:0007669"/>
    <property type="project" value="InterPro"/>
</dbReference>
<keyword evidence="3" id="KW-0507">mRNA processing</keyword>
<dbReference type="PROSITE" id="PS51358">
    <property type="entry name" value="NOP"/>
    <property type="match status" value="1"/>
</dbReference>
<evidence type="ECO:0000256" key="7">
    <source>
        <dbReference type="ARBA" id="ARBA00023242"/>
    </source>
</evidence>
<keyword evidence="7" id="KW-0539">Nucleus</keyword>
<evidence type="ECO:0000259" key="10">
    <source>
        <dbReference type="PROSITE" id="PS51358"/>
    </source>
</evidence>
<keyword evidence="4" id="KW-0747">Spliceosome</keyword>
<dbReference type="InterPro" id="IPR042239">
    <property type="entry name" value="Nop_C"/>
</dbReference>
<evidence type="ECO:0000256" key="2">
    <source>
        <dbReference type="ARBA" id="ARBA00005572"/>
    </source>
</evidence>
<dbReference type="Proteomes" id="UP000002748">
    <property type="component" value="Unassembled WGS sequence"/>
</dbReference>
<dbReference type="VEuPathDB" id="FungiDB:A1Q1_00065"/>
<keyword evidence="5" id="KW-0694">RNA-binding</keyword>
<comment type="similarity">
    <text evidence="2">Belongs to the PRP31 family.</text>
</comment>
<dbReference type="Gene3D" id="1.10.287.4070">
    <property type="match status" value="1"/>
</dbReference>
<dbReference type="FunFam" id="1.10.246.90:FF:000002">
    <property type="entry name" value="U4/U6 small nuclear ribonucleoprotein Prp31"/>
    <property type="match status" value="1"/>
</dbReference>
<dbReference type="GO" id="GO:0046540">
    <property type="term" value="C:U4/U6 x U5 tri-snRNP complex"/>
    <property type="evidence" value="ECO:0007669"/>
    <property type="project" value="InterPro"/>
</dbReference>
<dbReference type="GeneID" id="25983579"/>
<dbReference type="GO" id="GO:0005687">
    <property type="term" value="C:U4 snRNP"/>
    <property type="evidence" value="ECO:0007669"/>
    <property type="project" value="TreeGrafter"/>
</dbReference>
<evidence type="ECO:0000256" key="3">
    <source>
        <dbReference type="ARBA" id="ARBA00022664"/>
    </source>
</evidence>
<dbReference type="PANTHER" id="PTHR13904">
    <property type="entry name" value="PRE-MRNA SPLICING FACTOR PRP31"/>
    <property type="match status" value="1"/>
</dbReference>
<sequence length="542" mass="58620">MSLADRLLADLDGLSDGEEEAPQASSSSMPPPPLNANGKRSLLDDLEDDVEQDGDLKMEDGTDAVGFVPEGGVRPADELDQDEVNATDMTDYGDVTKVAKLMTGKKLKEVLADIERYTASPTDMSTAAGALEENPEYHLVVTANNMSVEVDNEIMLVHKFIRDHYGVRFPELEQLINDPWTYIAAVQAIGNIDDLTKATLPSSLPAATVLSITLTATSSRGKPITESEWQTTLNAIEVANQLKSAREEIFRFVESRMSAVAPNISAIVGTNIAAKLLGLAGGLNAFSRAPSCNVMLYGALKKSLATTHLSAAGQQRHTGFIFQSGLVQSAQPEDRRRAQRAVAAKVALAARIDAGKSSRDGSYGRKLLRDLEKKIAKMSEPPPNKMVKALPVPQETARKKRGGRRARALKERYAQTELQKLQNRMEFGKPEEETGVDDETVGLGMIGSGKVRAQVVDQRSRARLSRANKLRTQMLGRSALSSDSASGTSTSLSFTPVQGIEIVTPSLSAAQKVQEANDRWFASGTFTHVKKDKNTLPGGMQQ</sequence>
<evidence type="ECO:0000256" key="6">
    <source>
        <dbReference type="ARBA" id="ARBA00023187"/>
    </source>
</evidence>
<dbReference type="PANTHER" id="PTHR13904:SF0">
    <property type="entry name" value="U4_U6 SMALL NUCLEAR RIBONUCLEOPROTEIN PRP31"/>
    <property type="match status" value="1"/>
</dbReference>
<dbReference type="SUPFAM" id="SSF89124">
    <property type="entry name" value="Nop domain"/>
    <property type="match status" value="1"/>
</dbReference>
<accession>J8QH74</accession>
<dbReference type="GO" id="GO:0003723">
    <property type="term" value="F:RNA binding"/>
    <property type="evidence" value="ECO:0007669"/>
    <property type="project" value="UniProtKB-KW"/>
</dbReference>
<evidence type="ECO:0000313" key="11">
    <source>
        <dbReference type="EMBL" id="EJT53058.1"/>
    </source>
</evidence>
<dbReference type="InterPro" id="IPR027105">
    <property type="entry name" value="Prp31"/>
</dbReference>
<feature type="domain" description="Nop" evidence="10">
    <location>
        <begin position="260"/>
        <end position="380"/>
    </location>
</feature>
<evidence type="ECO:0000313" key="12">
    <source>
        <dbReference type="Proteomes" id="UP000002748"/>
    </source>
</evidence>
<gene>
    <name evidence="11" type="ORF">A1Q1_00065</name>
</gene>
<dbReference type="FunFam" id="1.10.287.4070:FF:000003">
    <property type="entry name" value="U4/U6 small nuclear ribonucleoprotein PRP31"/>
    <property type="match status" value="1"/>
</dbReference>
<dbReference type="InterPro" id="IPR036070">
    <property type="entry name" value="Nop_dom_sf"/>
</dbReference>
<evidence type="ECO:0000256" key="4">
    <source>
        <dbReference type="ARBA" id="ARBA00022728"/>
    </source>
</evidence>
<keyword evidence="6" id="KW-0508">mRNA splicing</keyword>
<reference evidence="11 12" key="1">
    <citation type="journal article" date="2012" name="Eukaryot. Cell">
        <title>Draft genome sequence of CBS 2479, the standard type strain of Trichosporon asahii.</title>
        <authorList>
            <person name="Yang R.Y."/>
            <person name="Li H.T."/>
            <person name="Zhu H."/>
            <person name="Zhou G.P."/>
            <person name="Wang M."/>
            <person name="Wang L."/>
        </authorList>
    </citation>
    <scope>NUCLEOTIDE SEQUENCE [LARGE SCALE GENOMIC DNA]</scope>
    <source>
        <strain evidence="12">ATCC 90039 / CBS 2479 / JCM 2466 / KCTC 7840 / NCYC 2677 / UAMH 7654</strain>
    </source>
</reference>
<dbReference type="InterPro" id="IPR002687">
    <property type="entry name" value="Nop_dom"/>
</dbReference>
<dbReference type="RefSeq" id="XP_014184381.1">
    <property type="nucleotide sequence ID" value="XM_014328906.1"/>
</dbReference>
<evidence type="ECO:0000256" key="8">
    <source>
        <dbReference type="ARBA" id="ARBA00023274"/>
    </source>
</evidence>
<dbReference type="InterPro" id="IPR012976">
    <property type="entry name" value="NOSIC"/>
</dbReference>
<dbReference type="Pfam" id="PF01798">
    <property type="entry name" value="Nop"/>
    <property type="match status" value="1"/>
</dbReference>
<dbReference type="Pfam" id="PF09785">
    <property type="entry name" value="Prp31_C"/>
    <property type="match status" value="1"/>
</dbReference>
<protein>
    <recommendedName>
        <fullName evidence="10">Nop domain-containing protein</fullName>
    </recommendedName>
</protein>
<dbReference type="OrthoDB" id="4771285at2759"/>
<evidence type="ECO:0000256" key="1">
    <source>
        <dbReference type="ARBA" id="ARBA00004123"/>
    </source>
</evidence>
<comment type="caution">
    <text evidence="11">The sequence shown here is derived from an EMBL/GenBank/DDBJ whole genome shotgun (WGS) entry which is preliminary data.</text>
</comment>
<feature type="compositionally biased region" description="Acidic residues" evidence="9">
    <location>
        <begin position="44"/>
        <end position="53"/>
    </location>
</feature>
<dbReference type="KEGG" id="tasa:A1Q1_00065"/>
<name>J8QH74_TRIAS</name>
<dbReference type="SMART" id="SM00931">
    <property type="entry name" value="NOSIC"/>
    <property type="match status" value="1"/>
</dbReference>
<feature type="region of interest" description="Disordered" evidence="9">
    <location>
        <begin position="1"/>
        <end position="76"/>
    </location>
</feature>
<keyword evidence="8" id="KW-0687">Ribonucleoprotein</keyword>
<evidence type="ECO:0000256" key="5">
    <source>
        <dbReference type="ARBA" id="ARBA00022884"/>
    </source>
</evidence>
<dbReference type="AlphaFoldDB" id="J8QH74"/>
<feature type="compositionally biased region" description="Low complexity" evidence="9">
    <location>
        <begin position="1"/>
        <end position="12"/>
    </location>
</feature>
<dbReference type="InterPro" id="IPR019175">
    <property type="entry name" value="Prp31_C"/>
</dbReference>
<organism evidence="11 12">
    <name type="scientific">Trichosporon asahii var. asahii (strain ATCC 90039 / CBS 2479 / JCM 2466 / KCTC 7840 / NBRC 103889/ NCYC 2677 / UAMH 7654)</name>
    <name type="common">Yeast</name>
    <dbReference type="NCBI Taxonomy" id="1186058"/>
    <lineage>
        <taxon>Eukaryota</taxon>
        <taxon>Fungi</taxon>
        <taxon>Dikarya</taxon>
        <taxon>Basidiomycota</taxon>
        <taxon>Agaricomycotina</taxon>
        <taxon>Tremellomycetes</taxon>
        <taxon>Trichosporonales</taxon>
        <taxon>Trichosporonaceae</taxon>
        <taxon>Trichosporon</taxon>
    </lineage>
</organism>